<dbReference type="InterPro" id="IPR028098">
    <property type="entry name" value="Glyco_trans_4-like_N"/>
</dbReference>
<dbReference type="Pfam" id="PF00534">
    <property type="entry name" value="Glycos_transf_1"/>
    <property type="match status" value="1"/>
</dbReference>
<accession>A0A839HFB7</accession>
<dbReference type="Pfam" id="PF13439">
    <property type="entry name" value="Glyco_transf_4"/>
    <property type="match status" value="1"/>
</dbReference>
<sequence>MYSTECQSQIRLGRILCVTSNLPRWTGDNTTPFVLHLAQDLQMLGWDITVIAPHAPAAADFELLDGVAVTRFHYAWPDTWQQLCYQGGALINLRQQPLNWLALPTFIATEWWAVLRQLLMYRYDILHSHWILPQGFIGMLAHYATLHSIPHIITAHGGDVFGLRSGLFTATKRIALHSANAVTVNSSITERAVRQLAPRQQSILRIPMGVNITPFTAAMNQHAAELRNQHRIGRGPLIVFAGRLITEKGVGDLLHALAEVRRELPDIRALILGTGQEQAFFIHLAEQLQLNNCVTFSGWIDHDQLPAYFRAADIVTAPSRTAANGWMEAQGLSVLEAMAVGTPVIATAHGGLIDSVIDGQTGLLIPESDPTALAAAIVQLHANPDLAARFSLAGCARVTARYSRSASAAQFSQLFTQLMQRYSR</sequence>
<dbReference type="CDD" id="cd03801">
    <property type="entry name" value="GT4_PimA-like"/>
    <property type="match status" value="1"/>
</dbReference>
<keyword evidence="3" id="KW-0808">Transferase</keyword>
<evidence type="ECO:0000259" key="2">
    <source>
        <dbReference type="Pfam" id="PF13439"/>
    </source>
</evidence>
<reference evidence="3 4" key="1">
    <citation type="journal article" date="2020" name="Arch. Microbiol.">
        <title>The genome sequence of the giant phototrophic gammaproteobacterium Thiospirillum jenense gives insight into its physiological properties and phylogenetic relationships.</title>
        <authorList>
            <person name="Imhoff J.F."/>
            <person name="Meyer T.E."/>
            <person name="Kyndt J.A."/>
        </authorList>
    </citation>
    <scope>NUCLEOTIDE SEQUENCE [LARGE SCALE GENOMIC DNA]</scope>
    <source>
        <strain evidence="3 4">DSM 216</strain>
    </source>
</reference>
<protein>
    <submittedName>
        <fullName evidence="3">Glycosyltransferase family 4 protein</fullName>
    </submittedName>
</protein>
<dbReference type="InterPro" id="IPR001296">
    <property type="entry name" value="Glyco_trans_1"/>
</dbReference>
<dbReference type="GO" id="GO:0016758">
    <property type="term" value="F:hexosyltransferase activity"/>
    <property type="evidence" value="ECO:0007669"/>
    <property type="project" value="TreeGrafter"/>
</dbReference>
<dbReference type="EMBL" id="JABVCQ010000010">
    <property type="protein sequence ID" value="MBB1125857.1"/>
    <property type="molecule type" value="Genomic_DNA"/>
</dbReference>
<evidence type="ECO:0000259" key="1">
    <source>
        <dbReference type="Pfam" id="PF00534"/>
    </source>
</evidence>
<comment type="caution">
    <text evidence="3">The sequence shown here is derived from an EMBL/GenBank/DDBJ whole genome shotgun (WGS) entry which is preliminary data.</text>
</comment>
<dbReference type="Gene3D" id="3.40.50.2000">
    <property type="entry name" value="Glycogen Phosphorylase B"/>
    <property type="match status" value="2"/>
</dbReference>
<feature type="domain" description="Glycosyltransferase subfamily 4-like N-terminal" evidence="2">
    <location>
        <begin position="33"/>
        <end position="212"/>
    </location>
</feature>
<dbReference type="InterPro" id="IPR050194">
    <property type="entry name" value="Glycosyltransferase_grp1"/>
</dbReference>
<dbReference type="AlphaFoldDB" id="A0A839HFB7"/>
<evidence type="ECO:0000313" key="3">
    <source>
        <dbReference type="EMBL" id="MBB1125857.1"/>
    </source>
</evidence>
<keyword evidence="4" id="KW-1185">Reference proteome</keyword>
<name>A0A839HFB7_9GAMM</name>
<evidence type="ECO:0000313" key="4">
    <source>
        <dbReference type="Proteomes" id="UP000548632"/>
    </source>
</evidence>
<dbReference type="SUPFAM" id="SSF53756">
    <property type="entry name" value="UDP-Glycosyltransferase/glycogen phosphorylase"/>
    <property type="match status" value="1"/>
</dbReference>
<feature type="domain" description="Glycosyl transferase family 1" evidence="1">
    <location>
        <begin position="225"/>
        <end position="391"/>
    </location>
</feature>
<dbReference type="PANTHER" id="PTHR45947">
    <property type="entry name" value="SULFOQUINOVOSYL TRANSFERASE SQD2"/>
    <property type="match status" value="1"/>
</dbReference>
<gene>
    <name evidence="3" type="ORF">HUK38_06370</name>
</gene>
<dbReference type="Proteomes" id="UP000548632">
    <property type="component" value="Unassembled WGS sequence"/>
</dbReference>
<dbReference type="PANTHER" id="PTHR45947:SF3">
    <property type="entry name" value="SULFOQUINOVOSYL TRANSFERASE SQD2"/>
    <property type="match status" value="1"/>
</dbReference>
<organism evidence="3 4">
    <name type="scientific">Thiospirillum jenense</name>
    <dbReference type="NCBI Taxonomy" id="1653858"/>
    <lineage>
        <taxon>Bacteria</taxon>
        <taxon>Pseudomonadati</taxon>
        <taxon>Pseudomonadota</taxon>
        <taxon>Gammaproteobacteria</taxon>
        <taxon>Chromatiales</taxon>
        <taxon>Chromatiaceae</taxon>
        <taxon>Thiospirillum</taxon>
    </lineage>
</organism>
<proteinExistence type="predicted"/>